<reference evidence="1 2" key="1">
    <citation type="submission" date="2014-04" db="EMBL/GenBank/DDBJ databases">
        <authorList>
            <consortium name="DOE Joint Genome Institute"/>
            <person name="Kuo A."/>
            <person name="Kohler A."/>
            <person name="Costa M.D."/>
            <person name="Nagy L.G."/>
            <person name="Floudas D."/>
            <person name="Copeland A."/>
            <person name="Barry K.W."/>
            <person name="Cichocki N."/>
            <person name="Veneault-Fourrey C."/>
            <person name="LaButti K."/>
            <person name="Lindquist E.A."/>
            <person name="Lipzen A."/>
            <person name="Lundell T."/>
            <person name="Morin E."/>
            <person name="Murat C."/>
            <person name="Sun H."/>
            <person name="Tunlid A."/>
            <person name="Henrissat B."/>
            <person name="Grigoriev I.V."/>
            <person name="Hibbett D.S."/>
            <person name="Martin F."/>
            <person name="Nordberg H.P."/>
            <person name="Cantor M.N."/>
            <person name="Hua S.X."/>
        </authorList>
    </citation>
    <scope>NUCLEOTIDE SEQUENCE [LARGE SCALE GENOMIC DNA]</scope>
    <source>
        <strain evidence="1 2">Marx 270</strain>
    </source>
</reference>
<organism evidence="1 2">
    <name type="scientific">Pisolithus tinctorius Marx 270</name>
    <dbReference type="NCBI Taxonomy" id="870435"/>
    <lineage>
        <taxon>Eukaryota</taxon>
        <taxon>Fungi</taxon>
        <taxon>Dikarya</taxon>
        <taxon>Basidiomycota</taxon>
        <taxon>Agaricomycotina</taxon>
        <taxon>Agaricomycetes</taxon>
        <taxon>Agaricomycetidae</taxon>
        <taxon>Boletales</taxon>
        <taxon>Sclerodermatineae</taxon>
        <taxon>Pisolithaceae</taxon>
        <taxon>Pisolithus</taxon>
    </lineage>
</organism>
<gene>
    <name evidence="1" type="ORF">M404DRAFT_170256</name>
</gene>
<feature type="non-terminal residue" evidence="1">
    <location>
        <position position="1"/>
    </location>
</feature>
<dbReference type="HOGENOM" id="CLU_2270209_0_0_1"/>
<evidence type="ECO:0000313" key="2">
    <source>
        <dbReference type="Proteomes" id="UP000054217"/>
    </source>
</evidence>
<dbReference type="Proteomes" id="UP000054217">
    <property type="component" value="Unassembled WGS sequence"/>
</dbReference>
<name>A0A0C3MXY7_PISTI</name>
<proteinExistence type="predicted"/>
<accession>A0A0C3MXY7</accession>
<sequence length="103" mass="11748">YPLSIRLPSLWKVSPVSYLPVSCSRPCVSLCFDALAAGIVNWVSVEQMHKHIRYLTNEERMMGIASGHSFDHDFRVAAEWLKTQFQYAYIGIKGISLYVAFFS</sequence>
<dbReference type="EMBL" id="KN832136">
    <property type="protein sequence ID" value="KIN93769.1"/>
    <property type="molecule type" value="Genomic_DNA"/>
</dbReference>
<dbReference type="AlphaFoldDB" id="A0A0C3MXY7"/>
<keyword evidence="2" id="KW-1185">Reference proteome</keyword>
<protein>
    <submittedName>
        <fullName evidence="1">Uncharacterized protein</fullName>
    </submittedName>
</protein>
<reference evidence="2" key="2">
    <citation type="submission" date="2015-01" db="EMBL/GenBank/DDBJ databases">
        <title>Evolutionary Origins and Diversification of the Mycorrhizal Mutualists.</title>
        <authorList>
            <consortium name="DOE Joint Genome Institute"/>
            <consortium name="Mycorrhizal Genomics Consortium"/>
            <person name="Kohler A."/>
            <person name="Kuo A."/>
            <person name="Nagy L.G."/>
            <person name="Floudas D."/>
            <person name="Copeland A."/>
            <person name="Barry K.W."/>
            <person name="Cichocki N."/>
            <person name="Veneault-Fourrey C."/>
            <person name="LaButti K."/>
            <person name="Lindquist E.A."/>
            <person name="Lipzen A."/>
            <person name="Lundell T."/>
            <person name="Morin E."/>
            <person name="Murat C."/>
            <person name="Riley R."/>
            <person name="Ohm R."/>
            <person name="Sun H."/>
            <person name="Tunlid A."/>
            <person name="Henrissat B."/>
            <person name="Grigoriev I.V."/>
            <person name="Hibbett D.S."/>
            <person name="Martin F."/>
        </authorList>
    </citation>
    <scope>NUCLEOTIDE SEQUENCE [LARGE SCALE GENOMIC DNA]</scope>
    <source>
        <strain evidence="2">Marx 270</strain>
    </source>
</reference>
<evidence type="ECO:0000313" key="1">
    <source>
        <dbReference type="EMBL" id="KIN93769.1"/>
    </source>
</evidence>
<dbReference type="InParanoid" id="A0A0C3MXY7"/>
<dbReference type="STRING" id="870435.A0A0C3MXY7"/>